<dbReference type="SUPFAM" id="SSF56112">
    <property type="entry name" value="Protein kinase-like (PK-like)"/>
    <property type="match status" value="1"/>
</dbReference>
<dbReference type="GO" id="GO:0004672">
    <property type="term" value="F:protein kinase activity"/>
    <property type="evidence" value="ECO:0007669"/>
    <property type="project" value="InterPro"/>
</dbReference>
<evidence type="ECO:0000256" key="1">
    <source>
        <dbReference type="SAM" id="MobiDB-lite"/>
    </source>
</evidence>
<dbReference type="SMART" id="SM00220">
    <property type="entry name" value="S_TKc"/>
    <property type="match status" value="1"/>
</dbReference>
<dbReference type="AlphaFoldDB" id="A0A167K7Y2"/>
<feature type="region of interest" description="Disordered" evidence="1">
    <location>
        <begin position="1"/>
        <end position="50"/>
    </location>
</feature>
<dbReference type="GO" id="GO:0005524">
    <property type="term" value="F:ATP binding"/>
    <property type="evidence" value="ECO:0007669"/>
    <property type="project" value="InterPro"/>
</dbReference>
<dbReference type="GeneID" id="28993578"/>
<dbReference type="InterPro" id="IPR011009">
    <property type="entry name" value="Kinase-like_dom_sf"/>
</dbReference>
<feature type="region of interest" description="Disordered" evidence="1">
    <location>
        <begin position="239"/>
        <end position="267"/>
    </location>
</feature>
<reference evidence="4" key="1">
    <citation type="submission" date="2015-06" db="EMBL/GenBank/DDBJ databases">
        <title>Expansion of signal transduction pathways in fungi by whole-genome duplication.</title>
        <authorList>
            <consortium name="DOE Joint Genome Institute"/>
            <person name="Corrochano L.M."/>
            <person name="Kuo A."/>
            <person name="Marcet-Houben M."/>
            <person name="Polaino S."/>
            <person name="Salamov A."/>
            <person name="Villalobos J.M."/>
            <person name="Alvarez M.I."/>
            <person name="Avalos J."/>
            <person name="Benito E.P."/>
            <person name="Benoit I."/>
            <person name="Burger G."/>
            <person name="Camino L.P."/>
            <person name="Canovas D."/>
            <person name="Cerda-Olmedo E."/>
            <person name="Cheng J.-F."/>
            <person name="Dominguez A."/>
            <person name="Elias M."/>
            <person name="Eslava A.P."/>
            <person name="Glaser F."/>
            <person name="Grimwood J."/>
            <person name="Gutierrez G."/>
            <person name="Heitman J."/>
            <person name="Henrissat B."/>
            <person name="Iturriaga E.A."/>
            <person name="Lang B.F."/>
            <person name="Lavin J.L."/>
            <person name="Lee S."/>
            <person name="Li W."/>
            <person name="Lindquist E."/>
            <person name="Lopez-Garcia S."/>
            <person name="Luque E.M."/>
            <person name="Marcos A.T."/>
            <person name="Martin J."/>
            <person name="McCluskey K."/>
            <person name="Medina H.R."/>
            <person name="Miralles-Duran A."/>
            <person name="Miyazaki A."/>
            <person name="Munoz-Torres E."/>
            <person name="Oguiza J.A."/>
            <person name="Ohm R."/>
            <person name="Olmedo M."/>
            <person name="Orejas M."/>
            <person name="Ortiz-Castellanos L."/>
            <person name="Pisabarro A.G."/>
            <person name="Rodriguez-Romero J."/>
            <person name="Ruiz-Herrera J."/>
            <person name="Ruiz-Vazquez R."/>
            <person name="Sanz C."/>
            <person name="Schackwitz W."/>
            <person name="Schmutz J."/>
            <person name="Shahriari M."/>
            <person name="Shelest E."/>
            <person name="Silva-Franco F."/>
            <person name="Soanes D."/>
            <person name="Syed K."/>
            <person name="Tagua V.G."/>
            <person name="Talbot N.J."/>
            <person name="Thon M."/>
            <person name="De vries R.P."/>
            <person name="Wiebenga A."/>
            <person name="Yadav J.S."/>
            <person name="Braun E.L."/>
            <person name="Baker S."/>
            <person name="Garre V."/>
            <person name="Horwitz B."/>
            <person name="Torres-Martinez S."/>
            <person name="Idnurm A."/>
            <person name="Herrera-Estrella A."/>
            <person name="Gabaldon T."/>
            <person name="Grigoriev I.V."/>
        </authorList>
    </citation>
    <scope>NUCLEOTIDE SEQUENCE [LARGE SCALE GENOMIC DNA]</scope>
    <source>
        <strain evidence="4">NRRL 1555(-)</strain>
    </source>
</reference>
<dbReference type="EMBL" id="KV440999">
    <property type="protein sequence ID" value="OAD67447.1"/>
    <property type="molecule type" value="Genomic_DNA"/>
</dbReference>
<dbReference type="GO" id="GO:0005634">
    <property type="term" value="C:nucleus"/>
    <property type="evidence" value="ECO:0007669"/>
    <property type="project" value="TreeGrafter"/>
</dbReference>
<dbReference type="InterPro" id="IPR000719">
    <property type="entry name" value="Prot_kinase_dom"/>
</dbReference>
<organism evidence="3 4">
    <name type="scientific">Phycomyces blakesleeanus (strain ATCC 8743b / DSM 1359 / FGSC 10004 / NBRC 33097 / NRRL 1555)</name>
    <dbReference type="NCBI Taxonomy" id="763407"/>
    <lineage>
        <taxon>Eukaryota</taxon>
        <taxon>Fungi</taxon>
        <taxon>Fungi incertae sedis</taxon>
        <taxon>Mucoromycota</taxon>
        <taxon>Mucoromycotina</taxon>
        <taxon>Mucoromycetes</taxon>
        <taxon>Mucorales</taxon>
        <taxon>Phycomycetaceae</taxon>
        <taxon>Phycomyces</taxon>
    </lineage>
</organism>
<proteinExistence type="predicted"/>
<evidence type="ECO:0000313" key="3">
    <source>
        <dbReference type="EMBL" id="OAD67447.1"/>
    </source>
</evidence>
<dbReference type="Proteomes" id="UP000077315">
    <property type="component" value="Unassembled WGS sequence"/>
</dbReference>
<feature type="compositionally biased region" description="Basic and acidic residues" evidence="1">
    <location>
        <begin position="243"/>
        <end position="256"/>
    </location>
</feature>
<gene>
    <name evidence="3" type="ORF">PHYBLDRAFT_151354</name>
</gene>
<dbReference type="STRING" id="763407.A0A167K7Y2"/>
<dbReference type="OrthoDB" id="410920at2759"/>
<evidence type="ECO:0000313" key="4">
    <source>
        <dbReference type="Proteomes" id="UP000077315"/>
    </source>
</evidence>
<feature type="region of interest" description="Disordered" evidence="1">
    <location>
        <begin position="429"/>
        <end position="463"/>
    </location>
</feature>
<feature type="region of interest" description="Disordered" evidence="1">
    <location>
        <begin position="129"/>
        <end position="150"/>
    </location>
</feature>
<dbReference type="Gene3D" id="1.10.510.10">
    <property type="entry name" value="Transferase(Phosphotransferase) domain 1"/>
    <property type="match status" value="1"/>
</dbReference>
<dbReference type="InParanoid" id="A0A167K7Y2"/>
<name>A0A167K7Y2_PHYB8</name>
<feature type="compositionally biased region" description="Acidic residues" evidence="1">
    <location>
        <begin position="257"/>
        <end position="267"/>
    </location>
</feature>
<dbReference type="PROSITE" id="PS50011">
    <property type="entry name" value="PROTEIN_KINASE_DOM"/>
    <property type="match status" value="1"/>
</dbReference>
<dbReference type="RefSeq" id="XP_018285487.1">
    <property type="nucleotide sequence ID" value="XM_018432672.1"/>
</dbReference>
<accession>A0A167K7Y2</accession>
<protein>
    <recommendedName>
        <fullName evidence="2">Protein kinase domain-containing protein</fullName>
    </recommendedName>
</protein>
<dbReference type="VEuPathDB" id="FungiDB:PHYBLDRAFT_151354"/>
<feature type="domain" description="Protein kinase" evidence="2">
    <location>
        <begin position="85"/>
        <end position="418"/>
    </location>
</feature>
<dbReference type="Pfam" id="PF00069">
    <property type="entry name" value="Pkinase"/>
    <property type="match status" value="1"/>
</dbReference>
<sequence length="509" mass="58174">MTSIFTFGFNRHSKDSSNNNNNSNSNSNNNSNIHESSNNSNSNSNSSSIHPLQDLQNVIKRLDPSRWWAQLRHKQPPDTETYQWRTLSPDVPPLPFTGIQSAILRTDTTQTLNSNLIRDRSAVAIGTFLPKAPPNKRQRPPFSPFDRTSTRSETRTLYTIVEESDVLLVPDPLLHSVLRVEEELLLVDDSCNFNDMLTTQSSDCITHHSSIGSSHSSFDPHDELQEVCAPREQVAPVHLPVAVKKDENENKNKNKNEDEDEDEDELNNQDIIKQKFISMINVAIAYRQKHIHDAPIETQVVFDYNNNVRQMRMLINGNVEYLDFNGNPQYIPPEVSINRKYDTEMADVWVLGVSLYRMLAGKYPFEAPNDRILFEKMLQSDYIFPDSIPPDAVDLIQLMLVPDNTRIPLDFIISHPWLDPPDRDDILEPPNPFGHRFTKSPPPLDSPSLPRSRSVEFQKPPKQKKFVKRKISRLVGLLFKGPNQPPQYPYRDLANVGRPATTTIINIIN</sequence>
<dbReference type="PANTHER" id="PTHR24345">
    <property type="entry name" value="SERINE/THREONINE-PROTEIN KINASE PLK"/>
    <property type="match status" value="1"/>
</dbReference>
<feature type="compositionally biased region" description="Low complexity" evidence="1">
    <location>
        <begin position="16"/>
        <end position="48"/>
    </location>
</feature>
<evidence type="ECO:0000259" key="2">
    <source>
        <dbReference type="PROSITE" id="PS50011"/>
    </source>
</evidence>
<keyword evidence="4" id="KW-1185">Reference proteome</keyword>
<feature type="compositionally biased region" description="Low complexity" evidence="1">
    <location>
        <begin position="446"/>
        <end position="460"/>
    </location>
</feature>